<dbReference type="Gramene" id="AET2Gv20805300.26">
    <property type="protein sequence ID" value="AET2Gv20805300.26"/>
    <property type="gene ID" value="AET2Gv20805300"/>
</dbReference>
<keyword evidence="1" id="KW-0547">Nucleotide-binding</keyword>
<dbReference type="EnsemblPlants" id="AET2Gv20805300.17">
    <property type="protein sequence ID" value="AET2Gv20805300.17"/>
    <property type="gene ID" value="AET2Gv20805300"/>
</dbReference>
<reference evidence="4" key="2">
    <citation type="journal article" date="2017" name="Nat. Plants">
        <title>The Aegilops tauschii genome reveals multiple impacts of transposons.</title>
        <authorList>
            <person name="Zhao G."/>
            <person name="Zou C."/>
            <person name="Li K."/>
            <person name="Wang K."/>
            <person name="Li T."/>
            <person name="Gao L."/>
            <person name="Zhang X."/>
            <person name="Wang H."/>
            <person name="Yang Z."/>
            <person name="Liu X."/>
            <person name="Jiang W."/>
            <person name="Mao L."/>
            <person name="Kong X."/>
            <person name="Jiao Y."/>
            <person name="Jia J."/>
        </authorList>
    </citation>
    <scope>NUCLEOTIDE SEQUENCE [LARGE SCALE GENOMIC DNA]</scope>
    <source>
        <strain evidence="4">cv. AL8/78</strain>
    </source>
</reference>
<dbReference type="EnsemblPlants" id="AET2Gv20805300.23">
    <property type="protein sequence ID" value="AET2Gv20805300.23"/>
    <property type="gene ID" value="AET2Gv20805300"/>
</dbReference>
<dbReference type="Gramene" id="AET2Gv20805300.32">
    <property type="protein sequence ID" value="AET2Gv20805300.32"/>
    <property type="gene ID" value="AET2Gv20805300"/>
</dbReference>
<dbReference type="EnsemblPlants" id="AET2Gv20805300.6">
    <property type="protein sequence ID" value="AET2Gv20805300.6"/>
    <property type="gene ID" value="AET2Gv20805300"/>
</dbReference>
<evidence type="ECO:0000256" key="2">
    <source>
        <dbReference type="ARBA" id="ARBA00022840"/>
    </source>
</evidence>
<dbReference type="EnsemblPlants" id="AET2Gv20805300.32">
    <property type="protein sequence ID" value="AET2Gv20805300.32"/>
    <property type="gene ID" value="AET2Gv20805300"/>
</dbReference>
<keyword evidence="4" id="KW-1185">Reference proteome</keyword>
<evidence type="ECO:0000256" key="1">
    <source>
        <dbReference type="ARBA" id="ARBA00022741"/>
    </source>
</evidence>
<protein>
    <submittedName>
        <fullName evidence="3">Uncharacterized protein</fullName>
    </submittedName>
</protein>
<dbReference type="EnsemblPlants" id="AET2Gv20805300.37">
    <property type="protein sequence ID" value="AET2Gv20805300.37"/>
    <property type="gene ID" value="AET2Gv20805300"/>
</dbReference>
<dbReference type="GO" id="GO:0140662">
    <property type="term" value="F:ATP-dependent protein folding chaperone"/>
    <property type="evidence" value="ECO:0007669"/>
    <property type="project" value="InterPro"/>
</dbReference>
<organism evidence="3 4">
    <name type="scientific">Aegilops tauschii subsp. strangulata</name>
    <name type="common">Goatgrass</name>
    <dbReference type="NCBI Taxonomy" id="200361"/>
    <lineage>
        <taxon>Eukaryota</taxon>
        <taxon>Viridiplantae</taxon>
        <taxon>Streptophyta</taxon>
        <taxon>Embryophyta</taxon>
        <taxon>Tracheophyta</taxon>
        <taxon>Spermatophyta</taxon>
        <taxon>Magnoliopsida</taxon>
        <taxon>Liliopsida</taxon>
        <taxon>Poales</taxon>
        <taxon>Poaceae</taxon>
        <taxon>BOP clade</taxon>
        <taxon>Pooideae</taxon>
        <taxon>Triticodae</taxon>
        <taxon>Triticeae</taxon>
        <taxon>Triticinae</taxon>
        <taxon>Aegilops</taxon>
    </lineage>
</organism>
<reference evidence="4" key="1">
    <citation type="journal article" date="2014" name="Science">
        <title>Ancient hybridizations among the ancestral genomes of bread wheat.</title>
        <authorList>
            <consortium name="International Wheat Genome Sequencing Consortium,"/>
            <person name="Marcussen T."/>
            <person name="Sandve S.R."/>
            <person name="Heier L."/>
            <person name="Spannagl M."/>
            <person name="Pfeifer M."/>
            <person name="Jakobsen K.S."/>
            <person name="Wulff B.B."/>
            <person name="Steuernagel B."/>
            <person name="Mayer K.F."/>
            <person name="Olsen O.A."/>
        </authorList>
    </citation>
    <scope>NUCLEOTIDE SEQUENCE [LARGE SCALE GENOMIC DNA]</scope>
    <source>
        <strain evidence="4">cv. AL8/78</strain>
    </source>
</reference>
<name>A0A453CCP2_AEGTS</name>
<dbReference type="Gramene" id="AET2Gv20805300.14">
    <property type="protein sequence ID" value="AET2Gv20805300.14"/>
    <property type="gene ID" value="AET2Gv20805300"/>
</dbReference>
<dbReference type="InterPro" id="IPR013126">
    <property type="entry name" value="Hsp_70_fam"/>
</dbReference>
<evidence type="ECO:0000313" key="4">
    <source>
        <dbReference type="Proteomes" id="UP000015105"/>
    </source>
</evidence>
<accession>A0A453CCP2</accession>
<dbReference type="EnsemblPlants" id="AET2Gv20805300.35">
    <property type="protein sequence ID" value="AET2Gv20805300.35"/>
    <property type="gene ID" value="AET2Gv20805300"/>
</dbReference>
<dbReference type="EnsemblPlants" id="AET2Gv20805300.5">
    <property type="protein sequence ID" value="AET2Gv20805300.5"/>
    <property type="gene ID" value="AET2Gv20805300"/>
</dbReference>
<reference evidence="3" key="5">
    <citation type="journal article" date="2021" name="G3 (Bethesda)">
        <title>Aegilops tauschii genome assembly Aet v5.0 features greater sequence contiguity and improved annotation.</title>
        <authorList>
            <person name="Wang L."/>
            <person name="Zhu T."/>
            <person name="Rodriguez J.C."/>
            <person name="Deal K.R."/>
            <person name="Dubcovsky J."/>
            <person name="McGuire P.E."/>
            <person name="Lux T."/>
            <person name="Spannagl M."/>
            <person name="Mayer K.F.X."/>
            <person name="Baldrich P."/>
            <person name="Meyers B.C."/>
            <person name="Huo N."/>
            <person name="Gu Y.Q."/>
            <person name="Zhou H."/>
            <person name="Devos K.M."/>
            <person name="Bennetzen J.L."/>
            <person name="Unver T."/>
            <person name="Budak H."/>
            <person name="Gulick P.J."/>
            <person name="Galiba G."/>
            <person name="Kalapos B."/>
            <person name="Nelson D.R."/>
            <person name="Li P."/>
            <person name="You F.M."/>
            <person name="Luo M.C."/>
            <person name="Dvorak J."/>
        </authorList>
    </citation>
    <scope>NUCLEOTIDE SEQUENCE [LARGE SCALE GENOMIC DNA]</scope>
    <source>
        <strain evidence="3">cv. AL8/78</strain>
    </source>
</reference>
<dbReference type="EnsemblPlants" id="AET2Gv20805300.2">
    <property type="protein sequence ID" value="AET2Gv20805300.2"/>
    <property type="gene ID" value="AET2Gv20805300"/>
</dbReference>
<dbReference type="EnsemblPlants" id="AET2Gv20805300.11">
    <property type="protein sequence ID" value="AET2Gv20805300.11"/>
    <property type="gene ID" value="AET2Gv20805300"/>
</dbReference>
<dbReference type="EnsemblPlants" id="AET2Gv20805300.30">
    <property type="protein sequence ID" value="AET2Gv20805300.30"/>
    <property type="gene ID" value="AET2Gv20805300"/>
</dbReference>
<dbReference type="EnsemblPlants" id="AET2Gv20805300.14">
    <property type="protein sequence ID" value="AET2Gv20805300.14"/>
    <property type="gene ID" value="AET2Gv20805300"/>
</dbReference>
<dbReference type="Gramene" id="AET2Gv20805300.30">
    <property type="protein sequence ID" value="AET2Gv20805300.30"/>
    <property type="gene ID" value="AET2Gv20805300"/>
</dbReference>
<reference evidence="3" key="3">
    <citation type="journal article" date="2017" name="Nature">
        <title>Genome sequence of the progenitor of the wheat D genome Aegilops tauschii.</title>
        <authorList>
            <person name="Luo M.C."/>
            <person name="Gu Y.Q."/>
            <person name="Puiu D."/>
            <person name="Wang H."/>
            <person name="Twardziok S.O."/>
            <person name="Deal K.R."/>
            <person name="Huo N."/>
            <person name="Zhu T."/>
            <person name="Wang L."/>
            <person name="Wang Y."/>
            <person name="McGuire P.E."/>
            <person name="Liu S."/>
            <person name="Long H."/>
            <person name="Ramasamy R.K."/>
            <person name="Rodriguez J.C."/>
            <person name="Van S.L."/>
            <person name="Yuan L."/>
            <person name="Wang Z."/>
            <person name="Xia Z."/>
            <person name="Xiao L."/>
            <person name="Anderson O.D."/>
            <person name="Ouyang S."/>
            <person name="Liang Y."/>
            <person name="Zimin A.V."/>
            <person name="Pertea G."/>
            <person name="Qi P."/>
            <person name="Bennetzen J.L."/>
            <person name="Dai X."/>
            <person name="Dawson M.W."/>
            <person name="Muller H.G."/>
            <person name="Kugler K."/>
            <person name="Rivarola-Duarte L."/>
            <person name="Spannagl M."/>
            <person name="Mayer K.F.X."/>
            <person name="Lu F.H."/>
            <person name="Bevan M.W."/>
            <person name="Leroy P."/>
            <person name="Li P."/>
            <person name="You F.M."/>
            <person name="Sun Q."/>
            <person name="Liu Z."/>
            <person name="Lyons E."/>
            <person name="Wicker T."/>
            <person name="Salzberg S.L."/>
            <person name="Devos K.M."/>
            <person name="Dvorak J."/>
        </authorList>
    </citation>
    <scope>NUCLEOTIDE SEQUENCE [LARGE SCALE GENOMIC DNA]</scope>
    <source>
        <strain evidence="3">cv. AL8/78</strain>
    </source>
</reference>
<dbReference type="GO" id="GO:0005524">
    <property type="term" value="F:ATP binding"/>
    <property type="evidence" value="ECO:0007669"/>
    <property type="project" value="UniProtKB-KW"/>
</dbReference>
<proteinExistence type="predicted"/>
<dbReference type="Gramene" id="AET2Gv20805300.17">
    <property type="protein sequence ID" value="AET2Gv20805300.17"/>
    <property type="gene ID" value="AET2Gv20805300"/>
</dbReference>
<dbReference type="EnsemblPlants" id="AET2Gv20805300.22">
    <property type="protein sequence ID" value="AET2Gv20805300.22"/>
    <property type="gene ID" value="AET2Gv20805300"/>
</dbReference>
<sequence length="73" mass="8291">MEQSLTPIKDVLMQSGMKIGDIYAVELIGGATRVLKLHAIIALIHSTSNLFFSQMSIVHRDWRLLSKTFKQFD</sequence>
<dbReference type="EnsemblPlants" id="AET2Gv20805300.26">
    <property type="protein sequence ID" value="AET2Gv20805300.26"/>
    <property type="gene ID" value="AET2Gv20805300"/>
</dbReference>
<reference evidence="3" key="4">
    <citation type="submission" date="2019-03" db="UniProtKB">
        <authorList>
            <consortium name="EnsemblPlants"/>
        </authorList>
    </citation>
    <scope>IDENTIFICATION</scope>
</reference>
<dbReference type="Gramene" id="AET2Gv20805300.5">
    <property type="protein sequence ID" value="AET2Gv20805300.5"/>
    <property type="gene ID" value="AET2Gv20805300"/>
</dbReference>
<dbReference type="Proteomes" id="UP000015105">
    <property type="component" value="Chromosome 2D"/>
</dbReference>
<evidence type="ECO:0000313" key="3">
    <source>
        <dbReference type="EnsemblPlants" id="AET2Gv20805300.37"/>
    </source>
</evidence>
<dbReference type="Gramene" id="AET2Gv20805300.42">
    <property type="protein sequence ID" value="AET2Gv20805300.42"/>
    <property type="gene ID" value="AET2Gv20805300"/>
</dbReference>
<dbReference type="EnsemblPlants" id="AET2Gv20805300.19">
    <property type="protein sequence ID" value="AET2Gv20805300.19"/>
    <property type="gene ID" value="AET2Gv20805300"/>
</dbReference>
<dbReference type="EnsemblPlants" id="AET2Gv20805300.42">
    <property type="protein sequence ID" value="AET2Gv20805300.42"/>
    <property type="gene ID" value="AET2Gv20805300"/>
</dbReference>
<dbReference type="Gramene" id="AET2Gv20805300.46">
    <property type="protein sequence ID" value="AET2Gv20805300.46"/>
    <property type="gene ID" value="AET2Gv20805300"/>
</dbReference>
<dbReference type="Gramene" id="AET2Gv20805300.11">
    <property type="protein sequence ID" value="AET2Gv20805300.11"/>
    <property type="gene ID" value="AET2Gv20805300"/>
</dbReference>
<dbReference type="Gramene" id="AET2Gv20805300.37">
    <property type="protein sequence ID" value="AET2Gv20805300.37"/>
    <property type="gene ID" value="AET2Gv20805300"/>
</dbReference>
<dbReference type="Gramene" id="AET2Gv20805300.23">
    <property type="protein sequence ID" value="AET2Gv20805300.23"/>
    <property type="gene ID" value="AET2Gv20805300"/>
</dbReference>
<dbReference type="Gramene" id="AET2Gv20805300.36">
    <property type="protein sequence ID" value="AET2Gv20805300.36"/>
    <property type="gene ID" value="AET2Gv20805300"/>
</dbReference>
<dbReference type="Gramene" id="AET2Gv20805300.16">
    <property type="protein sequence ID" value="AET2Gv20805300.16"/>
    <property type="gene ID" value="AET2Gv20805300"/>
</dbReference>
<dbReference type="AlphaFoldDB" id="A0A453CCP2"/>
<dbReference type="Gramene" id="AET2Gv20805300.19">
    <property type="protein sequence ID" value="AET2Gv20805300.19"/>
    <property type="gene ID" value="AET2Gv20805300"/>
</dbReference>
<dbReference type="Gramene" id="AET2Gv20805300.22">
    <property type="protein sequence ID" value="AET2Gv20805300.22"/>
    <property type="gene ID" value="AET2Gv20805300"/>
</dbReference>
<dbReference type="EnsemblPlants" id="AET2Gv20805300.36">
    <property type="protein sequence ID" value="AET2Gv20805300.36"/>
    <property type="gene ID" value="AET2Gv20805300"/>
</dbReference>
<dbReference type="Gramene" id="AET2Gv20805300.6">
    <property type="protein sequence ID" value="AET2Gv20805300.6"/>
    <property type="gene ID" value="AET2Gv20805300"/>
</dbReference>
<dbReference type="EnsemblPlants" id="AET2Gv20805300.44">
    <property type="protein sequence ID" value="AET2Gv20805300.44"/>
    <property type="gene ID" value="AET2Gv20805300"/>
</dbReference>
<dbReference type="Gene3D" id="3.30.420.40">
    <property type="match status" value="1"/>
</dbReference>
<dbReference type="EnsemblPlants" id="AET2Gv20805300.50">
    <property type="protein sequence ID" value="AET2Gv20805300.50"/>
    <property type="gene ID" value="AET2Gv20805300"/>
</dbReference>
<dbReference type="Gramene" id="AET2Gv20805300.50">
    <property type="protein sequence ID" value="AET2Gv20805300.50"/>
    <property type="gene ID" value="AET2Gv20805300"/>
</dbReference>
<dbReference type="Gramene" id="AET2Gv20805300.2">
    <property type="protein sequence ID" value="AET2Gv20805300.2"/>
    <property type="gene ID" value="AET2Gv20805300"/>
</dbReference>
<dbReference type="Gramene" id="AET2Gv20805300.44">
    <property type="protein sequence ID" value="AET2Gv20805300.44"/>
    <property type="gene ID" value="AET2Gv20805300"/>
</dbReference>
<dbReference type="EnsemblPlants" id="AET2Gv20805300.46">
    <property type="protein sequence ID" value="AET2Gv20805300.46"/>
    <property type="gene ID" value="AET2Gv20805300"/>
</dbReference>
<keyword evidence="2" id="KW-0067">ATP-binding</keyword>
<dbReference type="EnsemblPlants" id="AET2Gv20805300.16">
    <property type="protein sequence ID" value="AET2Gv20805300.16"/>
    <property type="gene ID" value="AET2Gv20805300"/>
</dbReference>
<dbReference type="Pfam" id="PF00012">
    <property type="entry name" value="HSP70"/>
    <property type="match status" value="1"/>
</dbReference>
<dbReference type="Gramene" id="AET2Gv20805300.35">
    <property type="protein sequence ID" value="AET2Gv20805300.35"/>
    <property type="gene ID" value="AET2Gv20805300"/>
</dbReference>